<dbReference type="GO" id="GO:0006506">
    <property type="term" value="P:GPI anchor biosynthetic process"/>
    <property type="evidence" value="ECO:0007669"/>
    <property type="project" value="UniProtKB-KW"/>
</dbReference>
<evidence type="ECO:0000256" key="6">
    <source>
        <dbReference type="ARBA" id="ARBA00023136"/>
    </source>
</evidence>
<feature type="transmembrane region" description="Helical" evidence="7">
    <location>
        <begin position="219"/>
        <end position="237"/>
    </location>
</feature>
<proteinExistence type="inferred from homology"/>
<name>A0AA35JF33_SACUV</name>
<dbReference type="GO" id="GO:0016788">
    <property type="term" value="F:hydrolase activity, acting on ester bonds"/>
    <property type="evidence" value="ECO:0007669"/>
    <property type="project" value="TreeGrafter"/>
</dbReference>
<dbReference type="Pfam" id="PF04080">
    <property type="entry name" value="Per1"/>
    <property type="match status" value="1"/>
</dbReference>
<keyword evidence="3 7" id="KW-0812">Transmembrane</keyword>
<keyword evidence="4 7" id="KW-0732">Signal</keyword>
<dbReference type="InterPro" id="IPR007217">
    <property type="entry name" value="Per1-like"/>
</dbReference>
<sequence>MRLAVAVAVLLRCFLVACSPGDYLDEFIDCTYACEYARLCPNSQINYIDPETNMFHDIKFFNTPALYSDFLLWDCISDCDYQCQHIITRWRIEEKEEVYQFHGKWPFLRVLGTQEFFSTIFSIGNFFPHYRAFVRFSKMLRESGDKKRVRSRSTLLRNYLYVAIAGMLAWTASSIFHCRDLVITEKLDYFFAGATVLTGFHAIFARITSLYLYPKLAQAFTRSVAAIFALHILRLYVDWSYTYNMRFNISFGVLQYILLILLSCQNYKALRKQKERGDFKNTAYSSFKGQMFKLCCVPVGLVVVTTMAMSLELFDFFSYEWQIDAHAIWHLCTIWPSWVLYDFFLEDYAYWGNN</sequence>
<gene>
    <name evidence="8" type="primary">SUVC03G1030</name>
    <name evidence="8" type="ORF">SUVC_03G1030</name>
</gene>
<comment type="function">
    <text evidence="7">Involved in the lipid remodeling steps of GPI-anchor maturation.</text>
</comment>
<evidence type="ECO:0000256" key="2">
    <source>
        <dbReference type="ARBA" id="ARBA00022502"/>
    </source>
</evidence>
<accession>A0AA35JF33</accession>
<dbReference type="PANTHER" id="PTHR13148">
    <property type="entry name" value="PER1-RELATED"/>
    <property type="match status" value="1"/>
</dbReference>
<keyword evidence="2 7" id="KW-0337">GPI-anchor biosynthesis</keyword>
<dbReference type="AlphaFoldDB" id="A0AA35JF33"/>
<keyword evidence="5 7" id="KW-1133">Transmembrane helix</keyword>
<feature type="transmembrane region" description="Helical" evidence="7">
    <location>
        <begin position="291"/>
        <end position="311"/>
    </location>
</feature>
<evidence type="ECO:0000256" key="3">
    <source>
        <dbReference type="ARBA" id="ARBA00022692"/>
    </source>
</evidence>
<feature type="transmembrane region" description="Helical" evidence="7">
    <location>
        <begin position="249"/>
        <end position="270"/>
    </location>
</feature>
<feature type="signal peptide" evidence="7">
    <location>
        <begin position="1"/>
        <end position="18"/>
    </location>
</feature>
<protein>
    <recommendedName>
        <fullName evidence="7">Post-GPI attachment to proteins factor 3</fullName>
    </recommendedName>
</protein>
<feature type="transmembrane region" description="Helical" evidence="7">
    <location>
        <begin position="116"/>
        <end position="134"/>
    </location>
</feature>
<dbReference type="PANTHER" id="PTHR13148:SF0">
    <property type="entry name" value="POST-GPI ATTACHMENT TO PROTEINS FACTOR 3"/>
    <property type="match status" value="1"/>
</dbReference>
<feature type="transmembrane region" description="Helical" evidence="7">
    <location>
        <begin position="189"/>
        <end position="207"/>
    </location>
</feature>
<reference evidence="8" key="1">
    <citation type="submission" date="2022-10" db="EMBL/GenBank/DDBJ databases">
        <authorList>
            <person name="Byrne P K."/>
        </authorList>
    </citation>
    <scope>NUCLEOTIDE SEQUENCE</scope>
    <source>
        <strain evidence="8">CBS7001</strain>
    </source>
</reference>
<keyword evidence="7" id="KW-0256">Endoplasmic reticulum</keyword>
<evidence type="ECO:0000256" key="7">
    <source>
        <dbReference type="RuleBase" id="RU365066"/>
    </source>
</evidence>
<dbReference type="EMBL" id="OX365914">
    <property type="protein sequence ID" value="CAI4057346.1"/>
    <property type="molecule type" value="Genomic_DNA"/>
</dbReference>
<comment type="caution">
    <text evidence="7">Lacks conserved residue(s) required for the propagation of feature annotation.</text>
</comment>
<dbReference type="Proteomes" id="UP001162090">
    <property type="component" value="Chromosome 3"/>
</dbReference>
<evidence type="ECO:0000313" key="9">
    <source>
        <dbReference type="Proteomes" id="UP001162090"/>
    </source>
</evidence>
<feature type="chain" id="PRO_5041479941" description="Post-GPI attachment to proteins factor 3" evidence="7">
    <location>
        <begin position="19"/>
        <end position="354"/>
    </location>
</feature>
<feature type="transmembrane region" description="Helical" evidence="7">
    <location>
        <begin position="155"/>
        <end position="177"/>
    </location>
</feature>
<evidence type="ECO:0000256" key="4">
    <source>
        <dbReference type="ARBA" id="ARBA00022729"/>
    </source>
</evidence>
<keyword evidence="6 7" id="KW-0472">Membrane</keyword>
<comment type="similarity">
    <text evidence="7">Belongs to the PGAP3 family.</text>
</comment>
<evidence type="ECO:0000313" key="8">
    <source>
        <dbReference type="EMBL" id="CAI4057346.1"/>
    </source>
</evidence>
<evidence type="ECO:0000256" key="1">
    <source>
        <dbReference type="ARBA" id="ARBA00004127"/>
    </source>
</evidence>
<comment type="subcellular location">
    <subcellularLocation>
        <location evidence="1">Endomembrane system</location>
        <topology evidence="1">Multi-pass membrane protein</topology>
    </subcellularLocation>
    <subcellularLocation>
        <location evidence="7">Endoplasmic reticulum membrane</location>
        <topology evidence="7">Multi-pass membrane protein</topology>
    </subcellularLocation>
</comment>
<dbReference type="GO" id="GO:0005789">
    <property type="term" value="C:endoplasmic reticulum membrane"/>
    <property type="evidence" value="ECO:0007669"/>
    <property type="project" value="UniProtKB-SubCell"/>
</dbReference>
<evidence type="ECO:0000256" key="5">
    <source>
        <dbReference type="ARBA" id="ARBA00022989"/>
    </source>
</evidence>
<organism evidence="8 9">
    <name type="scientific">Saccharomyces uvarum</name>
    <name type="common">Yeast</name>
    <name type="synonym">Saccharomyces bayanus var. uvarum</name>
    <dbReference type="NCBI Taxonomy" id="230603"/>
    <lineage>
        <taxon>Eukaryota</taxon>
        <taxon>Fungi</taxon>
        <taxon>Dikarya</taxon>
        <taxon>Ascomycota</taxon>
        <taxon>Saccharomycotina</taxon>
        <taxon>Saccharomycetes</taxon>
        <taxon>Saccharomycetales</taxon>
        <taxon>Saccharomycetaceae</taxon>
        <taxon>Saccharomyces</taxon>
    </lineage>
</organism>